<dbReference type="PANTHER" id="PTHR34310">
    <property type="entry name" value="DUF427 DOMAIN PROTEIN (AFU_ORTHOLOGUE AFUA_3G02220)"/>
    <property type="match status" value="1"/>
</dbReference>
<protein>
    <recommendedName>
        <fullName evidence="1">DUF427 domain-containing protein</fullName>
    </recommendedName>
</protein>
<dbReference type="RefSeq" id="XP_069198306.1">
    <property type="nucleotide sequence ID" value="XM_069341798.1"/>
</dbReference>
<dbReference type="PANTHER" id="PTHR34310:SF9">
    <property type="entry name" value="BLR5716 PROTEIN"/>
    <property type="match status" value="1"/>
</dbReference>
<proteinExistence type="predicted"/>
<dbReference type="GeneID" id="95976181"/>
<name>A0ABR3P7I6_9PEZI</name>
<dbReference type="Gene3D" id="2.170.150.40">
    <property type="entry name" value="Domain of unknown function (DUF427)"/>
    <property type="match status" value="1"/>
</dbReference>
<gene>
    <name evidence="2" type="ORF">AAFC00_002479</name>
</gene>
<reference evidence="2 3" key="1">
    <citation type="submission" date="2024-07" db="EMBL/GenBank/DDBJ databases">
        <title>Draft sequence of the Neodothiora populina.</title>
        <authorList>
            <person name="Drown D.D."/>
            <person name="Schuette U.S."/>
            <person name="Buechlein A.B."/>
            <person name="Rusch D.R."/>
            <person name="Winton L.W."/>
            <person name="Adams G.A."/>
        </authorList>
    </citation>
    <scope>NUCLEOTIDE SEQUENCE [LARGE SCALE GENOMIC DNA]</scope>
    <source>
        <strain evidence="2 3">CPC 39397</strain>
    </source>
</reference>
<accession>A0ABR3P7I6</accession>
<evidence type="ECO:0000259" key="1">
    <source>
        <dbReference type="Pfam" id="PF04248"/>
    </source>
</evidence>
<comment type="caution">
    <text evidence="2">The sequence shown here is derived from an EMBL/GenBank/DDBJ whole genome shotgun (WGS) entry which is preliminary data.</text>
</comment>
<evidence type="ECO:0000313" key="2">
    <source>
        <dbReference type="EMBL" id="KAL1302030.1"/>
    </source>
</evidence>
<sequence>MAPPDPKDLKELAVRLAREGPVRTLPTPRRVRLLYKGACLADTLGTSGALFVWEHDYYPQLYLPSKAFFEPQGFETQFKLGDAIKDAKGRKIAIMWEILVRPAGSGSRDYDAIRNSIIHFVDDLEGPGEALRDMVKVNFDAVDQWLEEDTPIFVHPKDPFKRIDILTSTRPIKVSISGRIVAETSTSMHLYETGLPVRFYMPLTAIDVSVLRPSKTRTQCPYKGEAEYYNVVISGVEYKDVVWFYNRPTIECSAVAGMCCFYNEKVDIAIQEYGGWEKLERPTTHFG</sequence>
<organism evidence="2 3">
    <name type="scientific">Neodothiora populina</name>
    <dbReference type="NCBI Taxonomy" id="2781224"/>
    <lineage>
        <taxon>Eukaryota</taxon>
        <taxon>Fungi</taxon>
        <taxon>Dikarya</taxon>
        <taxon>Ascomycota</taxon>
        <taxon>Pezizomycotina</taxon>
        <taxon>Dothideomycetes</taxon>
        <taxon>Dothideomycetidae</taxon>
        <taxon>Dothideales</taxon>
        <taxon>Dothioraceae</taxon>
        <taxon>Neodothiora</taxon>
    </lineage>
</organism>
<dbReference type="EMBL" id="JBFMKM010000012">
    <property type="protein sequence ID" value="KAL1302030.1"/>
    <property type="molecule type" value="Genomic_DNA"/>
</dbReference>
<dbReference type="InterPro" id="IPR038694">
    <property type="entry name" value="DUF427_sf"/>
</dbReference>
<evidence type="ECO:0000313" key="3">
    <source>
        <dbReference type="Proteomes" id="UP001562354"/>
    </source>
</evidence>
<keyword evidence="3" id="KW-1185">Reference proteome</keyword>
<dbReference type="InterPro" id="IPR007361">
    <property type="entry name" value="DUF427"/>
</dbReference>
<dbReference type="Proteomes" id="UP001562354">
    <property type="component" value="Unassembled WGS sequence"/>
</dbReference>
<dbReference type="Pfam" id="PF04248">
    <property type="entry name" value="NTP_transf_9"/>
    <property type="match status" value="1"/>
</dbReference>
<feature type="domain" description="DUF427" evidence="1">
    <location>
        <begin position="172"/>
        <end position="264"/>
    </location>
</feature>